<dbReference type="RefSeq" id="WP_207396685.1">
    <property type="nucleotide sequence ID" value="NZ_JABRWO010000006.1"/>
</dbReference>
<evidence type="ECO:0000313" key="6">
    <source>
        <dbReference type="EMBL" id="MBA2115244.1"/>
    </source>
</evidence>
<dbReference type="EMBL" id="JABRWO010000006">
    <property type="protein sequence ID" value="MBA2115244.1"/>
    <property type="molecule type" value="Genomic_DNA"/>
</dbReference>
<dbReference type="AlphaFoldDB" id="A0A7V8V5B1"/>
<protein>
    <recommendedName>
        <fullName evidence="8">FAD dependent oxidoreductase</fullName>
    </recommendedName>
</protein>
<sequence length="832" mass="91946">MRQVIDLFCVVALLFSIALPTLGHAEEIEADLLVVGGTESGCAAAVQAARMGVKRIVLVNDIEWLGGQFSAEALGAIDENRGHGYNGTVPIPRSGIFRDVIDAIETKNAELYGGVRRPGNTRVITTSRPVVSEQIFRELLAPYEASGKIHRYSNYVVESVLMESDRVGGVVFQSSSGKPKLTVRAKMTIDASDWGDVIQKSAAKWDVGLDARDEYDEASAPESGEPATDVNPITWCLIVEEKTEDSLIPQPEGYDERYFTGKWGWIDEKFAYTTRRLVDGNGYDQIDHPDVLLINTPPIDYPLDVFPANVAKALEETEQGSSQKSLAAMTPDQRAIVFADAQNHSLKFLYYLQQKFPKFRKMGLSSEFGTANQLPPKPYIRESIRLKAEHVLREQEVLGFEARSNYATTMFPDAVFSWQFELDFHPTKRSWRTDKLDDGPWEASFRGNRRFGREGTGRAVFPLRALVPSGVEGLLGAQKNLGYTSIVSSSCRLHDQSIHAGQASGAVAAVSLRHGTNPSQLSWQRERLAEIWDGLLDGQDGAPLVVWPFADVDPFEPGFAAIQQLALRRLLELGPADVTFRADDPAADSWYAQVISNAAKQGYDVSALSEKPVPATRREAARQIWAVLAKQSTPNWNRLDSHDADVDGVPDENDPLPYTPGWKSWKHDSTRDGIPDHEGELASNAIGINFTSANSPDVPGFQKDIGLPYQANARYGWHQDLTKNIRDRGTHETPLATAFVFTRVEDVWEYTLPNGRYRVSVCLGDAGHEQLGQNLQIEGKVVAENFDTQSGSFIEITSDVAIEDGRLTLTLGKPKGGSNTCINWLVIEPIQQ</sequence>
<evidence type="ECO:0000313" key="7">
    <source>
        <dbReference type="Proteomes" id="UP000551616"/>
    </source>
</evidence>
<reference evidence="6 7" key="1">
    <citation type="submission" date="2020-05" db="EMBL/GenBank/DDBJ databases">
        <title>Bremerella alba sp. nov., a novel planctomycete isolated from the surface of the macroalga Fucus spiralis.</title>
        <authorList>
            <person name="Godinho O."/>
            <person name="Botelho R."/>
            <person name="Albuquerque L."/>
            <person name="Wiegand S."/>
            <person name="Da Costa M.S."/>
            <person name="Lobo-Da-Cunha A."/>
            <person name="Jogler C."/>
            <person name="Lage O.M."/>
        </authorList>
    </citation>
    <scope>NUCLEOTIDE SEQUENCE [LARGE SCALE GENOMIC DNA]</scope>
    <source>
        <strain evidence="6 7">FF15</strain>
    </source>
</reference>
<evidence type="ECO:0000256" key="3">
    <source>
        <dbReference type="ARBA" id="ARBA00023002"/>
    </source>
</evidence>
<organism evidence="6 7">
    <name type="scientific">Bremerella alba</name>
    <dbReference type="NCBI Taxonomy" id="980252"/>
    <lineage>
        <taxon>Bacteria</taxon>
        <taxon>Pseudomonadati</taxon>
        <taxon>Planctomycetota</taxon>
        <taxon>Planctomycetia</taxon>
        <taxon>Pirellulales</taxon>
        <taxon>Pirellulaceae</taxon>
        <taxon>Bremerella</taxon>
    </lineage>
</organism>
<dbReference type="SUPFAM" id="SSF51905">
    <property type="entry name" value="FAD/NAD(P)-binding domain"/>
    <property type="match status" value="1"/>
</dbReference>
<accession>A0A7V8V5B1</accession>
<keyword evidence="4" id="KW-0408">Iron</keyword>
<dbReference type="Gene3D" id="2.60.120.430">
    <property type="entry name" value="Galactose-binding lectin"/>
    <property type="match status" value="1"/>
</dbReference>
<dbReference type="SUPFAM" id="SSF49785">
    <property type="entry name" value="Galactose-binding domain-like"/>
    <property type="match status" value="1"/>
</dbReference>
<dbReference type="InterPro" id="IPR036188">
    <property type="entry name" value="FAD/NAD-bd_sf"/>
</dbReference>
<keyword evidence="7" id="KW-1185">Reference proteome</keyword>
<dbReference type="Proteomes" id="UP000551616">
    <property type="component" value="Unassembled WGS sequence"/>
</dbReference>
<dbReference type="Gene3D" id="3.50.50.60">
    <property type="entry name" value="FAD/NAD(P)-binding domain"/>
    <property type="match status" value="1"/>
</dbReference>
<dbReference type="GO" id="GO:0046872">
    <property type="term" value="F:metal ion binding"/>
    <property type="evidence" value="ECO:0007669"/>
    <property type="project" value="UniProtKB-KW"/>
</dbReference>
<evidence type="ECO:0008006" key="8">
    <source>
        <dbReference type="Google" id="ProtNLM"/>
    </source>
</evidence>
<dbReference type="InterPro" id="IPR039650">
    <property type="entry name" value="HdrA-like"/>
</dbReference>
<evidence type="ECO:0000256" key="5">
    <source>
        <dbReference type="ARBA" id="ARBA00023014"/>
    </source>
</evidence>
<dbReference type="Pfam" id="PF12831">
    <property type="entry name" value="FAD_oxidored"/>
    <property type="match status" value="1"/>
</dbReference>
<gene>
    <name evidence="6" type="ORF">HOV93_24170</name>
</gene>
<dbReference type="InterPro" id="IPR008979">
    <property type="entry name" value="Galactose-bd-like_sf"/>
</dbReference>
<keyword evidence="5" id="KW-0411">Iron-sulfur</keyword>
<dbReference type="GO" id="GO:0016491">
    <property type="term" value="F:oxidoreductase activity"/>
    <property type="evidence" value="ECO:0007669"/>
    <property type="project" value="UniProtKB-KW"/>
</dbReference>
<comment type="caution">
    <text evidence="6">The sequence shown here is derived from an EMBL/GenBank/DDBJ whole genome shotgun (WGS) entry which is preliminary data.</text>
</comment>
<keyword evidence="3" id="KW-0560">Oxidoreductase</keyword>
<evidence type="ECO:0000256" key="4">
    <source>
        <dbReference type="ARBA" id="ARBA00023004"/>
    </source>
</evidence>
<proteinExistence type="predicted"/>
<evidence type="ECO:0000256" key="1">
    <source>
        <dbReference type="ARBA" id="ARBA00022485"/>
    </source>
</evidence>
<evidence type="ECO:0000256" key="2">
    <source>
        <dbReference type="ARBA" id="ARBA00022723"/>
    </source>
</evidence>
<keyword evidence="2" id="KW-0479">Metal-binding</keyword>
<name>A0A7V8V5B1_9BACT</name>
<dbReference type="GO" id="GO:0051539">
    <property type="term" value="F:4 iron, 4 sulfur cluster binding"/>
    <property type="evidence" value="ECO:0007669"/>
    <property type="project" value="UniProtKB-KW"/>
</dbReference>
<keyword evidence="1" id="KW-0004">4Fe-4S</keyword>
<dbReference type="PANTHER" id="PTHR43498">
    <property type="entry name" value="FERREDOXIN:COB-COM HETERODISULFIDE REDUCTASE SUBUNIT A"/>
    <property type="match status" value="1"/>
</dbReference>
<dbReference type="PANTHER" id="PTHR43498:SF1">
    <property type="entry name" value="COB--COM HETERODISULFIDE REDUCTASE IRON-SULFUR SUBUNIT A"/>
    <property type="match status" value="1"/>
</dbReference>